<dbReference type="EMBL" id="QSDK01000015">
    <property type="protein sequence ID" value="RGY75550.1"/>
    <property type="molecule type" value="Genomic_DNA"/>
</dbReference>
<evidence type="ECO:0000256" key="1">
    <source>
        <dbReference type="SAM" id="Coils"/>
    </source>
</evidence>
<feature type="region of interest" description="Disordered" evidence="2">
    <location>
        <begin position="305"/>
        <end position="327"/>
    </location>
</feature>
<evidence type="ECO:0000313" key="4">
    <source>
        <dbReference type="Proteomes" id="UP000284163"/>
    </source>
</evidence>
<keyword evidence="1" id="KW-0175">Coiled coil</keyword>
<name>A0A413KB91_BIFPS</name>
<gene>
    <name evidence="3" type="ORF">DXA22_08480</name>
</gene>
<protein>
    <submittedName>
        <fullName evidence="3">Uncharacterized protein</fullName>
    </submittedName>
</protein>
<accession>A0A413KB91</accession>
<proteinExistence type="predicted"/>
<evidence type="ECO:0000313" key="3">
    <source>
        <dbReference type="EMBL" id="RGY75550.1"/>
    </source>
</evidence>
<reference evidence="3 4" key="1">
    <citation type="submission" date="2018-08" db="EMBL/GenBank/DDBJ databases">
        <title>A genome reference for cultivated species of the human gut microbiota.</title>
        <authorList>
            <person name="Zou Y."/>
            <person name="Xue W."/>
            <person name="Luo G."/>
        </authorList>
    </citation>
    <scope>NUCLEOTIDE SEQUENCE [LARGE SCALE GENOMIC DNA]</scope>
    <source>
        <strain evidence="3 4">CF01-1</strain>
    </source>
</reference>
<sequence length="327" mass="36655">MSETEELKTRIETIRALSDQLRERNRTVKSLEEEMTATAPEHAWSFGKKHHYNLLKAELEDERRLALEDKYRLGSLSKDLFEDFNIVADKATSTNSLESMLDLIEQSLDTDPEYRESVSHQTGITDGTSYMRLVPQDNPEGMLPPTPWGRKAAEEAYRQDQVQQFDPQLKLLRTLATGSFKDYDTPETNDYLALMDFNEGDRVTMGPGLSTTVTTPHWLGAGGILLIIEGASKGVPMVGSRGGVRNESEVFIPDVLHCTVMEKTTDGEYLGKKFERIYRLGVESEESPIPKRDLLGFPRIQPDVPLPDPVIDQDTAVAGPNDPGLEL</sequence>
<organism evidence="3 4">
    <name type="scientific">Bifidobacterium pseudocatenulatum</name>
    <dbReference type="NCBI Taxonomy" id="28026"/>
    <lineage>
        <taxon>Bacteria</taxon>
        <taxon>Bacillati</taxon>
        <taxon>Actinomycetota</taxon>
        <taxon>Actinomycetes</taxon>
        <taxon>Bifidobacteriales</taxon>
        <taxon>Bifidobacteriaceae</taxon>
        <taxon>Bifidobacterium</taxon>
    </lineage>
</organism>
<feature type="coiled-coil region" evidence="1">
    <location>
        <begin position="4"/>
        <end position="34"/>
    </location>
</feature>
<dbReference type="AlphaFoldDB" id="A0A413KB91"/>
<evidence type="ECO:0000256" key="2">
    <source>
        <dbReference type="SAM" id="MobiDB-lite"/>
    </source>
</evidence>
<comment type="caution">
    <text evidence="3">The sequence shown here is derived from an EMBL/GenBank/DDBJ whole genome shotgun (WGS) entry which is preliminary data.</text>
</comment>
<dbReference type="Proteomes" id="UP000284163">
    <property type="component" value="Unassembled WGS sequence"/>
</dbReference>